<dbReference type="GO" id="GO:0004190">
    <property type="term" value="F:aspartic-type endopeptidase activity"/>
    <property type="evidence" value="ECO:0007669"/>
    <property type="project" value="InterPro"/>
</dbReference>
<organism evidence="4 5">
    <name type="scientific">Vanilla planifolia</name>
    <name type="common">Vanilla</name>
    <dbReference type="NCBI Taxonomy" id="51239"/>
    <lineage>
        <taxon>Eukaryota</taxon>
        <taxon>Viridiplantae</taxon>
        <taxon>Streptophyta</taxon>
        <taxon>Embryophyta</taxon>
        <taxon>Tracheophyta</taxon>
        <taxon>Spermatophyta</taxon>
        <taxon>Magnoliopsida</taxon>
        <taxon>Liliopsida</taxon>
        <taxon>Asparagales</taxon>
        <taxon>Orchidaceae</taxon>
        <taxon>Vanilloideae</taxon>
        <taxon>Vanilleae</taxon>
        <taxon>Vanilla</taxon>
    </lineage>
</organism>
<keyword evidence="2" id="KW-0732">Signal</keyword>
<accession>A0A835QNQ8</accession>
<dbReference type="PROSITE" id="PS51767">
    <property type="entry name" value="PEPTIDASE_A1"/>
    <property type="match status" value="1"/>
</dbReference>
<dbReference type="SUPFAM" id="SSF50630">
    <property type="entry name" value="Acid proteases"/>
    <property type="match status" value="1"/>
</dbReference>
<dbReference type="Proteomes" id="UP000639772">
    <property type="component" value="Chromosome 7"/>
</dbReference>
<dbReference type="OrthoDB" id="1937791at2759"/>
<sequence>MAMAFYFSLLFMLVFFVFSITGSATQKTVLLPITHALSKSPSSQTLIHLIKSSTVRTATRFRSRRLPNRRQVPLPLSAGSDYTLSLSIGSSSPVSLYMDTGSDLVWFPCSPFECILWDGKPGFPLSSPPPTPPTSSYPIPCSSVLCSAAHSSMPTSDLCAAALLPP</sequence>
<dbReference type="PANTHER" id="PTHR13683">
    <property type="entry name" value="ASPARTYL PROTEASES"/>
    <property type="match status" value="1"/>
</dbReference>
<dbReference type="InterPro" id="IPR032861">
    <property type="entry name" value="TAXi_N"/>
</dbReference>
<dbReference type="InterPro" id="IPR001461">
    <property type="entry name" value="Aspartic_peptidase_A1"/>
</dbReference>
<protein>
    <recommendedName>
        <fullName evidence="3">Peptidase A1 domain-containing protein</fullName>
    </recommendedName>
</protein>
<dbReference type="InterPro" id="IPR021109">
    <property type="entry name" value="Peptidase_aspartic_dom_sf"/>
</dbReference>
<dbReference type="Gene3D" id="2.40.70.10">
    <property type="entry name" value="Acid Proteases"/>
    <property type="match status" value="1"/>
</dbReference>
<name>A0A835QNQ8_VANPL</name>
<feature type="signal peptide" evidence="2">
    <location>
        <begin position="1"/>
        <end position="24"/>
    </location>
</feature>
<evidence type="ECO:0000313" key="5">
    <source>
        <dbReference type="Proteomes" id="UP000639772"/>
    </source>
</evidence>
<evidence type="ECO:0000256" key="2">
    <source>
        <dbReference type="SAM" id="SignalP"/>
    </source>
</evidence>
<dbReference type="InterPro" id="IPR033121">
    <property type="entry name" value="PEPTIDASE_A1"/>
</dbReference>
<feature type="chain" id="PRO_5032295233" description="Peptidase A1 domain-containing protein" evidence="2">
    <location>
        <begin position="25"/>
        <end position="166"/>
    </location>
</feature>
<evidence type="ECO:0000256" key="1">
    <source>
        <dbReference type="ARBA" id="ARBA00007447"/>
    </source>
</evidence>
<dbReference type="GO" id="GO:0006508">
    <property type="term" value="P:proteolysis"/>
    <property type="evidence" value="ECO:0007669"/>
    <property type="project" value="InterPro"/>
</dbReference>
<gene>
    <name evidence="4" type="ORF">HPP92_014047</name>
</gene>
<comment type="similarity">
    <text evidence="1">Belongs to the peptidase A1 family.</text>
</comment>
<evidence type="ECO:0000259" key="3">
    <source>
        <dbReference type="PROSITE" id="PS51767"/>
    </source>
</evidence>
<dbReference type="GO" id="GO:0009505">
    <property type="term" value="C:plant-type cell wall"/>
    <property type="evidence" value="ECO:0007669"/>
    <property type="project" value="TreeGrafter"/>
</dbReference>
<dbReference type="Pfam" id="PF14543">
    <property type="entry name" value="TAXi_N"/>
    <property type="match status" value="1"/>
</dbReference>
<comment type="caution">
    <text evidence="4">The sequence shown here is derived from an EMBL/GenBank/DDBJ whole genome shotgun (WGS) entry which is preliminary data.</text>
</comment>
<reference evidence="4 5" key="1">
    <citation type="journal article" date="2020" name="Nat. Food">
        <title>A phased Vanilla planifolia genome enables genetic improvement of flavour and production.</title>
        <authorList>
            <person name="Hasing T."/>
            <person name="Tang H."/>
            <person name="Brym M."/>
            <person name="Khazi F."/>
            <person name="Huang T."/>
            <person name="Chambers A.H."/>
        </authorList>
    </citation>
    <scope>NUCLEOTIDE SEQUENCE [LARGE SCALE GENOMIC DNA]</scope>
    <source>
        <tissue evidence="4">Leaf</tissue>
    </source>
</reference>
<feature type="domain" description="Peptidase A1" evidence="3">
    <location>
        <begin position="82"/>
        <end position="166"/>
    </location>
</feature>
<dbReference type="EMBL" id="JADCNM010000007">
    <property type="protein sequence ID" value="KAG0474361.1"/>
    <property type="molecule type" value="Genomic_DNA"/>
</dbReference>
<dbReference type="AlphaFoldDB" id="A0A835QNQ8"/>
<dbReference type="PANTHER" id="PTHR13683:SF276">
    <property type="entry name" value="OS04G0535200 PROTEIN"/>
    <property type="match status" value="1"/>
</dbReference>
<evidence type="ECO:0000313" key="4">
    <source>
        <dbReference type="EMBL" id="KAG0474361.1"/>
    </source>
</evidence>
<proteinExistence type="inferred from homology"/>